<feature type="region of interest" description="Disordered" evidence="1">
    <location>
        <begin position="53"/>
        <end position="85"/>
    </location>
</feature>
<evidence type="ECO:0000313" key="3">
    <source>
        <dbReference type="EMBL" id="KAK0514159.1"/>
    </source>
</evidence>
<feature type="signal peptide" evidence="2">
    <location>
        <begin position="1"/>
        <end position="22"/>
    </location>
</feature>
<dbReference type="EMBL" id="JAFEKC020000006">
    <property type="protein sequence ID" value="KAK0514159.1"/>
    <property type="molecule type" value="Genomic_DNA"/>
</dbReference>
<evidence type="ECO:0008006" key="5">
    <source>
        <dbReference type="Google" id="ProtNLM"/>
    </source>
</evidence>
<feature type="compositionally biased region" description="Low complexity" evidence="1">
    <location>
        <begin position="62"/>
        <end position="85"/>
    </location>
</feature>
<comment type="caution">
    <text evidence="3">The sequence shown here is derived from an EMBL/GenBank/DDBJ whole genome shotgun (WGS) entry which is preliminary data.</text>
</comment>
<name>A0AA39R5R8_9LECA</name>
<evidence type="ECO:0000256" key="1">
    <source>
        <dbReference type="SAM" id="MobiDB-lite"/>
    </source>
</evidence>
<accession>A0AA39R5R8</accession>
<proteinExistence type="predicted"/>
<dbReference type="AlphaFoldDB" id="A0AA39R5R8"/>
<feature type="chain" id="PRO_5041205579" description="Secreted protein" evidence="2">
    <location>
        <begin position="23"/>
        <end position="85"/>
    </location>
</feature>
<keyword evidence="2" id="KW-0732">Signal</keyword>
<gene>
    <name evidence="3" type="ORF">JMJ35_003881</name>
</gene>
<reference evidence="3" key="1">
    <citation type="submission" date="2023-03" db="EMBL/GenBank/DDBJ databases">
        <title>Complete genome of Cladonia borealis.</title>
        <authorList>
            <person name="Park H."/>
        </authorList>
    </citation>
    <scope>NUCLEOTIDE SEQUENCE</scope>
    <source>
        <strain evidence="3">ANT050790</strain>
    </source>
</reference>
<organism evidence="3 4">
    <name type="scientific">Cladonia borealis</name>
    <dbReference type="NCBI Taxonomy" id="184061"/>
    <lineage>
        <taxon>Eukaryota</taxon>
        <taxon>Fungi</taxon>
        <taxon>Dikarya</taxon>
        <taxon>Ascomycota</taxon>
        <taxon>Pezizomycotina</taxon>
        <taxon>Lecanoromycetes</taxon>
        <taxon>OSLEUM clade</taxon>
        <taxon>Lecanoromycetidae</taxon>
        <taxon>Lecanorales</taxon>
        <taxon>Lecanorineae</taxon>
        <taxon>Cladoniaceae</taxon>
        <taxon>Cladonia</taxon>
    </lineage>
</organism>
<sequence length="85" mass="8423">MVRTTTFSLIATFALFVSVTVPMPVADPLLKVHAAPDLDASFVYMMPRAQKGGKSSVATLPGAGSSTVAGGTSEGGSAPAAPAEG</sequence>
<evidence type="ECO:0000313" key="4">
    <source>
        <dbReference type="Proteomes" id="UP001166286"/>
    </source>
</evidence>
<protein>
    <recommendedName>
        <fullName evidence="5">Secreted protein</fullName>
    </recommendedName>
</protein>
<evidence type="ECO:0000256" key="2">
    <source>
        <dbReference type="SAM" id="SignalP"/>
    </source>
</evidence>
<keyword evidence="4" id="KW-1185">Reference proteome</keyword>
<dbReference type="Proteomes" id="UP001166286">
    <property type="component" value="Unassembled WGS sequence"/>
</dbReference>